<dbReference type="Proteomes" id="UP000186588">
    <property type="component" value="Unassembled WGS sequence"/>
</dbReference>
<dbReference type="EMBL" id="BDDX01000001">
    <property type="protein sequence ID" value="GAT90039.1"/>
    <property type="molecule type" value="Genomic_DNA"/>
</dbReference>
<protein>
    <submittedName>
        <fullName evidence="3">Uncharacterized protein</fullName>
    </submittedName>
</protein>
<evidence type="ECO:0000256" key="1">
    <source>
        <dbReference type="SAM" id="Coils"/>
    </source>
</evidence>
<dbReference type="OrthoDB" id="9802185at2"/>
<dbReference type="Proteomes" id="UP000067203">
    <property type="component" value="Chromosome"/>
</dbReference>
<evidence type="ECO:0000313" key="3">
    <source>
        <dbReference type="EMBL" id="GAT90039.1"/>
    </source>
</evidence>
<dbReference type="RefSeq" id="WP_034532502.1">
    <property type="nucleotide sequence ID" value="NZ_BDDX01000001.1"/>
</dbReference>
<name>A0A087EMS8_9LACO</name>
<dbReference type="EMBL" id="CP012920">
    <property type="protein sequence ID" value="ALJ30753.1"/>
    <property type="molecule type" value="Genomic_DNA"/>
</dbReference>
<dbReference type="Gene3D" id="1.20.5.340">
    <property type="match status" value="1"/>
</dbReference>
<organism evidence="3 5">
    <name type="scientific">Apilactobacillus kunkeei</name>
    <dbReference type="NCBI Taxonomy" id="148814"/>
    <lineage>
        <taxon>Bacteria</taxon>
        <taxon>Bacillati</taxon>
        <taxon>Bacillota</taxon>
        <taxon>Bacilli</taxon>
        <taxon>Lactobacillales</taxon>
        <taxon>Lactobacillaceae</taxon>
        <taxon>Apilactobacillus</taxon>
    </lineage>
</organism>
<evidence type="ECO:0000313" key="4">
    <source>
        <dbReference type="Proteomes" id="UP000067203"/>
    </source>
</evidence>
<dbReference type="STRING" id="148814.APS55_00210"/>
<evidence type="ECO:0000313" key="5">
    <source>
        <dbReference type="Proteomes" id="UP000186588"/>
    </source>
</evidence>
<reference evidence="4" key="1">
    <citation type="submission" date="2015-10" db="EMBL/GenBank/DDBJ databases">
        <title>Bioinformatic analysis of the first complete genome sequence of Lactobacillus kunkeei strain MP2, an Apis mellifera gut isolate.</title>
        <authorList>
            <person name="Asenjo F."/>
            <person name="Olmos A."/>
            <person name="Henriquez-Piskulich P."/>
            <person name="Aldea P."/>
            <person name="Ugalde J.A."/>
            <person name="Trombert A.N."/>
        </authorList>
    </citation>
    <scope>NUCLEOTIDE SEQUENCE [LARGE SCALE GENOMIC DNA]</scope>
    <source>
        <strain evidence="4">MP2</strain>
    </source>
</reference>
<keyword evidence="1" id="KW-0175">Coiled coil</keyword>
<reference evidence="3 5" key="3">
    <citation type="journal article" date="2016" name="Syst. Appl. Microbiol.">
        <title>Genomic characterization of a fructophilic bee symbiont Lactobacillus kunkeei reveals its niche-specific adaptation.</title>
        <authorList>
            <person name="Maeno S."/>
            <person name="Tanizawa Y."/>
            <person name="Kanesaki Y."/>
            <person name="Kubota E."/>
            <person name="Kumar H."/>
            <person name="Dicks L."/>
            <person name="Salminen S."/>
            <person name="Nakagawa J."/>
            <person name="Arita M."/>
            <person name="Endo A."/>
        </authorList>
    </citation>
    <scope>NUCLEOTIDE SEQUENCE [LARGE SCALE GENOMIC DNA]</scope>
    <source>
        <strain evidence="3 5">FF30-6</strain>
    </source>
</reference>
<evidence type="ECO:0000313" key="2">
    <source>
        <dbReference type="EMBL" id="ALJ30753.1"/>
    </source>
</evidence>
<dbReference type="AlphaFoldDB" id="A0A087EMS8"/>
<accession>A0A087EMS8</accession>
<feature type="coiled-coil region" evidence="1">
    <location>
        <begin position="63"/>
        <end position="125"/>
    </location>
</feature>
<proteinExistence type="predicted"/>
<reference evidence="2 4" key="2">
    <citation type="journal article" date="2016" name="PeerJ">
        <title>Genome sequencing and analysis of the first complete genome of Lactobacillus kunkeei strain MP2, an Apis mellifera gut isolate.</title>
        <authorList>
            <person name="Asenjo F."/>
            <person name="Olmos A."/>
            <person name="Henriquez-Piskulich P."/>
            <person name="Polanco V."/>
            <person name="Aldea P."/>
            <person name="Ugalde J.A."/>
            <person name="Trombert A.N."/>
        </authorList>
    </citation>
    <scope>NUCLEOTIDE SEQUENCE [LARGE SCALE GENOMIC DNA]</scope>
    <source>
        <strain evidence="2 4">MP2</strain>
    </source>
</reference>
<gene>
    <name evidence="2" type="ORF">APS55_00210</name>
    <name evidence="3" type="ORF">FF306_00130</name>
</gene>
<dbReference type="SUPFAM" id="SSF90257">
    <property type="entry name" value="Myosin rod fragments"/>
    <property type="match status" value="1"/>
</dbReference>
<sequence length="155" mass="16926">MKVYVKVSDTDKPYLSGSSTEALDGYVGIEGLTDDQAITALSRPNKCYMDDNGVLIVPNQIPLSQAEKDAENVKIQLSDMNKKLVDMQTTITTLTTDKSNLQTALNNANTDNANLKAQIQSMQKQSLAYMTQLAQINAELAKYKQSQSSTQGGDK</sequence>
<dbReference type="KEGG" id="lku:APS55_00210"/>